<sequence length="206" mass="21820">MHRILRFSVLALSLLAFSKPAVALVEARVSYGLLATTADLGPLCPTCTADAPAIVPTIGLGADVIVTLPVPLVPGIGLRYEKMGLSASSNGVEFDAEYTRTAILFNWRPIDTILYLGPIFSYGISHSTSLKAVENGTTRADFSADSVTSYSAGLEAGIKLIGFQVGAELGYMDFQWKDAKDKAGNAPIQDINMSGTYTKILVGISI</sequence>
<feature type="chain" id="PRO_5045660939" description="Outer membrane protein beta-barrel domain-containing protein" evidence="1">
    <location>
        <begin position="24"/>
        <end position="206"/>
    </location>
</feature>
<keyword evidence="1" id="KW-0732">Signal</keyword>
<dbReference type="Proteomes" id="UP000830116">
    <property type="component" value="Chromosome"/>
</dbReference>
<protein>
    <recommendedName>
        <fullName evidence="4">Outer membrane protein beta-barrel domain-containing protein</fullName>
    </recommendedName>
</protein>
<evidence type="ECO:0000313" key="3">
    <source>
        <dbReference type="Proteomes" id="UP000830116"/>
    </source>
</evidence>
<feature type="signal peptide" evidence="1">
    <location>
        <begin position="1"/>
        <end position="23"/>
    </location>
</feature>
<proteinExistence type="predicted"/>
<accession>A0ABY4C8A0</accession>
<dbReference type="RefSeq" id="WP_243537489.1">
    <property type="nucleotide sequence ID" value="NZ_CP093442.1"/>
</dbReference>
<evidence type="ECO:0000313" key="2">
    <source>
        <dbReference type="EMBL" id="UOF01152.1"/>
    </source>
</evidence>
<name>A0ABY4C8A0_9BACT</name>
<gene>
    <name evidence="2" type="ORF">MNR06_15745</name>
</gene>
<evidence type="ECO:0000256" key="1">
    <source>
        <dbReference type="SAM" id="SignalP"/>
    </source>
</evidence>
<reference evidence="2" key="1">
    <citation type="submission" date="2022-03" db="EMBL/GenBank/DDBJ databases">
        <title>Genome Identification and Characterization of new species Bdellovibrio reynosense LBG001 sp. nov. from a Mexico soil sample.</title>
        <authorList>
            <person name="Camilli A."/>
            <person name="Ajao Y."/>
            <person name="Guo X."/>
        </authorList>
    </citation>
    <scope>NUCLEOTIDE SEQUENCE</scope>
    <source>
        <strain evidence="2">LBG001</strain>
    </source>
</reference>
<organism evidence="2 3">
    <name type="scientific">Bdellovibrio reynosensis</name>
    <dbReference type="NCBI Taxonomy" id="2835041"/>
    <lineage>
        <taxon>Bacteria</taxon>
        <taxon>Pseudomonadati</taxon>
        <taxon>Bdellovibrionota</taxon>
        <taxon>Bdellovibrionia</taxon>
        <taxon>Bdellovibrionales</taxon>
        <taxon>Pseudobdellovibrionaceae</taxon>
        <taxon>Bdellovibrio</taxon>
    </lineage>
</organism>
<dbReference type="EMBL" id="CP093442">
    <property type="protein sequence ID" value="UOF01152.1"/>
    <property type="molecule type" value="Genomic_DNA"/>
</dbReference>
<keyword evidence="3" id="KW-1185">Reference proteome</keyword>
<evidence type="ECO:0008006" key="4">
    <source>
        <dbReference type="Google" id="ProtNLM"/>
    </source>
</evidence>